<sequence>MAIYCTDCWKEFSEKPETCPSCGSERVFDTEELSEAIHEIIVEGGMREKILTLAKEKEKGLVSQEELDRVAERNVEEFKEKMEEKFPELALEDEDRD</sequence>
<proteinExistence type="predicted"/>
<dbReference type="EMBL" id="LHXT01000008">
    <property type="protein sequence ID" value="KXA98726.1"/>
    <property type="molecule type" value="Genomic_DNA"/>
</dbReference>
<evidence type="ECO:0000313" key="2">
    <source>
        <dbReference type="Proteomes" id="UP000070257"/>
    </source>
</evidence>
<dbReference type="Proteomes" id="UP000070257">
    <property type="component" value="Unassembled WGS sequence"/>
</dbReference>
<accession>A0A656YXA6</accession>
<evidence type="ECO:0000313" key="1">
    <source>
        <dbReference type="EMBL" id="KXA98726.1"/>
    </source>
</evidence>
<organism evidence="1 2">
    <name type="scientific">candidate division MSBL1 archaeon SCGC-AAA259J03</name>
    <dbReference type="NCBI Taxonomy" id="1698269"/>
    <lineage>
        <taxon>Archaea</taxon>
        <taxon>Methanobacteriati</taxon>
        <taxon>Methanobacteriota</taxon>
        <taxon>candidate division MSBL1</taxon>
    </lineage>
</organism>
<comment type="caution">
    <text evidence="1">The sequence shown here is derived from an EMBL/GenBank/DDBJ whole genome shotgun (WGS) entry which is preliminary data.</text>
</comment>
<keyword evidence="2" id="KW-1185">Reference proteome</keyword>
<protein>
    <submittedName>
        <fullName evidence="1">Uncharacterized protein</fullName>
    </submittedName>
</protein>
<reference evidence="1 2" key="1">
    <citation type="journal article" date="2016" name="Sci. Rep.">
        <title>Metabolic traits of an uncultured archaeal lineage -MSBL1- from brine pools of the Red Sea.</title>
        <authorList>
            <person name="Mwirichia R."/>
            <person name="Alam I."/>
            <person name="Rashid M."/>
            <person name="Vinu M."/>
            <person name="Ba-Alawi W."/>
            <person name="Anthony Kamau A."/>
            <person name="Kamanda Ngugi D."/>
            <person name="Goker M."/>
            <person name="Klenk H.P."/>
            <person name="Bajic V."/>
            <person name="Stingl U."/>
        </authorList>
    </citation>
    <scope>NUCLEOTIDE SEQUENCE [LARGE SCALE GENOMIC DNA]</scope>
    <source>
        <strain evidence="1">SCGC-AAA259J03</strain>
    </source>
</reference>
<name>A0A656YXA6_9EURY</name>
<dbReference type="AlphaFoldDB" id="A0A656YXA6"/>
<gene>
    <name evidence="1" type="ORF">AKJ39_01080</name>
</gene>